<comment type="caution">
    <text evidence="2">The sequence shown here is derived from an EMBL/GenBank/DDBJ whole genome shotgun (WGS) entry which is preliminary data.</text>
</comment>
<evidence type="ECO:0000313" key="2">
    <source>
        <dbReference type="EMBL" id="RMV53163.1"/>
    </source>
</evidence>
<evidence type="ECO:0000256" key="1">
    <source>
        <dbReference type="SAM" id="MobiDB-lite"/>
    </source>
</evidence>
<dbReference type="AlphaFoldDB" id="A0A3M6DBA8"/>
<feature type="region of interest" description="Disordered" evidence="1">
    <location>
        <begin position="1"/>
        <end position="21"/>
    </location>
</feature>
<sequence>MYRFGGRIQPSPTSPAPEARFLSKKPSFDRHFDSSKMWFAYPTDKIRICCNPERAALDPSDETETALLATQQVHLSRRSTQCIVLSPQPIPPHVSS</sequence>
<dbReference type="Proteomes" id="UP000279173">
    <property type="component" value="Unassembled WGS sequence"/>
</dbReference>
<reference evidence="2 3" key="1">
    <citation type="submission" date="2018-08" db="EMBL/GenBank/DDBJ databases">
        <title>Recombination of ecologically and evolutionarily significant loci maintains genetic cohesion in the Pseudomonas syringae species complex.</title>
        <authorList>
            <person name="Dillon M."/>
            <person name="Thakur S."/>
            <person name="Almeida R.N.D."/>
            <person name="Weir B.S."/>
            <person name="Guttman D.S."/>
        </authorList>
    </citation>
    <scope>NUCLEOTIDE SEQUENCE [LARGE SCALE GENOMIC DNA]</scope>
    <source>
        <strain evidence="2 3">ICMP 3263</strain>
    </source>
</reference>
<evidence type="ECO:0000313" key="3">
    <source>
        <dbReference type="Proteomes" id="UP000279173"/>
    </source>
</evidence>
<protein>
    <submittedName>
        <fullName evidence="2">Uncharacterized protein</fullName>
    </submittedName>
</protein>
<proteinExistence type="predicted"/>
<name>A0A3M6DBA8_9PSED</name>
<gene>
    <name evidence="2" type="ORF">ALP10_200127</name>
</gene>
<dbReference type="EMBL" id="RBUT01000012">
    <property type="protein sequence ID" value="RMV53163.1"/>
    <property type="molecule type" value="Genomic_DNA"/>
</dbReference>
<accession>A0A3M6DBA8</accession>
<organism evidence="2 3">
    <name type="scientific">Pseudomonas syringae pv. helianthi</name>
    <dbReference type="NCBI Taxonomy" id="251654"/>
    <lineage>
        <taxon>Bacteria</taxon>
        <taxon>Pseudomonadati</taxon>
        <taxon>Pseudomonadota</taxon>
        <taxon>Gammaproteobacteria</taxon>
        <taxon>Pseudomonadales</taxon>
        <taxon>Pseudomonadaceae</taxon>
        <taxon>Pseudomonas</taxon>
    </lineage>
</organism>